<organism evidence="2 3">
    <name type="scientific">Capnocytophaga genosp. AHN8471</name>
    <dbReference type="NCBI Taxonomy" id="327574"/>
    <lineage>
        <taxon>Bacteria</taxon>
        <taxon>Pseudomonadati</taxon>
        <taxon>Bacteroidota</taxon>
        <taxon>Flavobacteriia</taxon>
        <taxon>Flavobacteriales</taxon>
        <taxon>Flavobacteriaceae</taxon>
        <taxon>Capnocytophaga</taxon>
    </lineage>
</organism>
<keyword evidence="3" id="KW-1185">Reference proteome</keyword>
<dbReference type="Gene3D" id="2.130.10.10">
    <property type="entry name" value="YVTN repeat-like/Quinoprotein amine dehydrogenase"/>
    <property type="match status" value="1"/>
</dbReference>
<evidence type="ECO:0000313" key="3">
    <source>
        <dbReference type="Proteomes" id="UP000603506"/>
    </source>
</evidence>
<dbReference type="SUPFAM" id="SSF110296">
    <property type="entry name" value="Oligoxyloglucan reducing end-specific cellobiohydrolase"/>
    <property type="match status" value="1"/>
</dbReference>
<dbReference type="Gene3D" id="2.60.40.10">
    <property type="entry name" value="Immunoglobulins"/>
    <property type="match status" value="1"/>
</dbReference>
<feature type="chain" id="PRO_5046936102" description="IPT/TIG domain-containing protein" evidence="1">
    <location>
        <begin position="23"/>
        <end position="441"/>
    </location>
</feature>
<gene>
    <name evidence="2" type="ORF">JNB19_03070</name>
</gene>
<dbReference type="InterPro" id="IPR015943">
    <property type="entry name" value="WD40/YVTN_repeat-like_dom_sf"/>
</dbReference>
<evidence type="ECO:0000256" key="1">
    <source>
        <dbReference type="SAM" id="SignalP"/>
    </source>
</evidence>
<dbReference type="InterPro" id="IPR013783">
    <property type="entry name" value="Ig-like_fold"/>
</dbReference>
<evidence type="ECO:0008006" key="4">
    <source>
        <dbReference type="Google" id="ProtNLM"/>
    </source>
</evidence>
<sequence length="441" mass="50827">MKKMTLFLVIALLSVLSSCINQEEKNIEPEQLDKVITLNSISKKWGYAGEYITISGENFPEKKYIEIYLGTILIEDVSVSTNGKEITIHLPHNVNKYETLNIKFHSSMYVNIHYNLPKPIQLGVIDKKVGEWQVFNYAPSDFTYNTPAKVFSNRIFVPGTNTGIHFTEDEGLSWKYWSSYGAISEGDFIVNDSLEGYASRIGEALWYISKKGDFINKQDVFAPKIGIPMIAMSFSKDLKKGVLVRSTGAVFKTNDAENFQQIRNDEENTILNDHQYSNLYETSFVWDSNNIWCGGFDFIKSSHPRKAKILYCNVTNDIWKTYTFAEDYSIVENIVFKSSLEGFCTIYLPKTNQLKIFKTNNGGDSWESLYVLNKSYRRHSNMILADATLYISINNQLYKSTDNGVSWLLEYTTDEYIQSMAYFNSCIYLFTYTKTIKKYFK</sequence>
<accession>A0ABS1YUI6</accession>
<keyword evidence="1" id="KW-0732">Signal</keyword>
<proteinExistence type="predicted"/>
<dbReference type="RefSeq" id="WP_203093928.1">
    <property type="nucleotide sequence ID" value="NZ_JAESPH010000011.1"/>
</dbReference>
<comment type="caution">
    <text evidence="2">The sequence shown here is derived from an EMBL/GenBank/DDBJ whole genome shotgun (WGS) entry which is preliminary data.</text>
</comment>
<dbReference type="PROSITE" id="PS51257">
    <property type="entry name" value="PROKAR_LIPOPROTEIN"/>
    <property type="match status" value="1"/>
</dbReference>
<dbReference type="SUPFAM" id="SSF81296">
    <property type="entry name" value="E set domains"/>
    <property type="match status" value="1"/>
</dbReference>
<feature type="signal peptide" evidence="1">
    <location>
        <begin position="1"/>
        <end position="22"/>
    </location>
</feature>
<name>A0ABS1YUI6_9FLAO</name>
<reference evidence="2 3" key="1">
    <citation type="submission" date="2021-01" db="EMBL/GenBank/DDBJ databases">
        <title>Evidence that Capnocytophaga endodontalis is a later homotypic synonym for Capnocytophaga genospecies AHN8471, and request for opinion on proposed recognition of strain AHN8471 as type strain of the species.</title>
        <authorList>
            <person name="Nicholson A.C."/>
            <person name="Hopper C.L."/>
            <person name="Gulvik C.A."/>
            <person name="Mcquiston J.R."/>
            <person name="Lau E.F."/>
        </authorList>
    </citation>
    <scope>NUCLEOTIDE SEQUENCE [LARGE SCALE GENOMIC DNA]</scope>
    <source>
        <strain evidence="2 3">AHN9576</strain>
    </source>
</reference>
<protein>
    <recommendedName>
        <fullName evidence="4">IPT/TIG domain-containing protein</fullName>
    </recommendedName>
</protein>
<dbReference type="InterPro" id="IPR014756">
    <property type="entry name" value="Ig_E-set"/>
</dbReference>
<evidence type="ECO:0000313" key="2">
    <source>
        <dbReference type="EMBL" id="MBM0649743.1"/>
    </source>
</evidence>
<dbReference type="Proteomes" id="UP000603506">
    <property type="component" value="Unassembled WGS sequence"/>
</dbReference>
<dbReference type="EMBL" id="JAEUAH010000003">
    <property type="protein sequence ID" value="MBM0649743.1"/>
    <property type="molecule type" value="Genomic_DNA"/>
</dbReference>